<dbReference type="AlphaFoldDB" id="A0A914VBL5"/>
<dbReference type="InterPro" id="IPR019426">
    <property type="entry name" value="7TM_GPCR_serpentine_rcpt_Srv"/>
</dbReference>
<evidence type="ECO:0000313" key="8">
    <source>
        <dbReference type="WBParaSite" id="PSAMB.scaffold1755size52773.g14779.t1"/>
    </source>
</evidence>
<organism evidence="7 8">
    <name type="scientific">Plectus sambesii</name>
    <dbReference type="NCBI Taxonomy" id="2011161"/>
    <lineage>
        <taxon>Eukaryota</taxon>
        <taxon>Metazoa</taxon>
        <taxon>Ecdysozoa</taxon>
        <taxon>Nematoda</taxon>
        <taxon>Chromadorea</taxon>
        <taxon>Plectida</taxon>
        <taxon>Plectina</taxon>
        <taxon>Plectoidea</taxon>
        <taxon>Plectidae</taxon>
        <taxon>Plectus</taxon>
    </lineage>
</organism>
<keyword evidence="3 5" id="KW-1133">Transmembrane helix</keyword>
<protein>
    <submittedName>
        <fullName evidence="8">G-protein coupled receptors family 1 profile domain-containing protein</fullName>
    </submittedName>
</protein>
<dbReference type="GO" id="GO:0016020">
    <property type="term" value="C:membrane"/>
    <property type="evidence" value="ECO:0007669"/>
    <property type="project" value="UniProtKB-SubCell"/>
</dbReference>
<proteinExistence type="predicted"/>
<evidence type="ECO:0000256" key="2">
    <source>
        <dbReference type="ARBA" id="ARBA00022692"/>
    </source>
</evidence>
<dbReference type="PROSITE" id="PS50262">
    <property type="entry name" value="G_PROTEIN_RECEP_F1_2"/>
    <property type="match status" value="1"/>
</dbReference>
<feature type="transmembrane region" description="Helical" evidence="5">
    <location>
        <begin position="185"/>
        <end position="204"/>
    </location>
</feature>
<name>A0A914VBL5_9BILA</name>
<evidence type="ECO:0000313" key="7">
    <source>
        <dbReference type="Proteomes" id="UP000887566"/>
    </source>
</evidence>
<keyword evidence="7" id="KW-1185">Reference proteome</keyword>
<dbReference type="Pfam" id="PF10323">
    <property type="entry name" value="7TM_GPCR_Srv"/>
    <property type="match status" value="1"/>
</dbReference>
<sequence>MCDAACITGWATTVYSLVTIPFYVLFLCMIIYHRKTPEFNHAFFKILISLSVADIVQLIVALFFNQFLVFHGWVSNFCLNFLGDLGAHLGTLLLWGTAMAQHLNVVSMAFNRYTAYVHPLKFNQVKKEMNNSPNDKIKYQSALLALKITVCGSIIALGLIMLAVIFFCDEAYYLVTGTALPHFHIIYSVIVNMYGGINPYVFILSSRLIRNRFFEMLGINKPIGKTIHIQVM</sequence>
<dbReference type="Proteomes" id="UP000887566">
    <property type="component" value="Unplaced"/>
</dbReference>
<feature type="transmembrane region" description="Helical" evidence="5">
    <location>
        <begin position="144"/>
        <end position="165"/>
    </location>
</feature>
<evidence type="ECO:0000259" key="6">
    <source>
        <dbReference type="PROSITE" id="PS50262"/>
    </source>
</evidence>
<dbReference type="PANTHER" id="PTHR31748">
    <property type="entry name" value="SERPENTINE RECEPTOR, CLASS V"/>
    <property type="match status" value="1"/>
</dbReference>
<dbReference type="PANTHER" id="PTHR31748:SF1">
    <property type="entry name" value="SERPENTINE RECEPTOR, CLASS V"/>
    <property type="match status" value="1"/>
</dbReference>
<dbReference type="InterPro" id="IPR017452">
    <property type="entry name" value="GPCR_Rhodpsn_7TM"/>
</dbReference>
<evidence type="ECO:0000256" key="5">
    <source>
        <dbReference type="SAM" id="Phobius"/>
    </source>
</evidence>
<keyword evidence="2 5" id="KW-0812">Transmembrane</keyword>
<evidence type="ECO:0000256" key="1">
    <source>
        <dbReference type="ARBA" id="ARBA00004370"/>
    </source>
</evidence>
<keyword evidence="4 5" id="KW-0472">Membrane</keyword>
<reference evidence="8" key="1">
    <citation type="submission" date="2022-11" db="UniProtKB">
        <authorList>
            <consortium name="WormBaseParasite"/>
        </authorList>
    </citation>
    <scope>IDENTIFICATION</scope>
</reference>
<feature type="transmembrane region" description="Helical" evidence="5">
    <location>
        <begin position="12"/>
        <end position="32"/>
    </location>
</feature>
<comment type="subcellular location">
    <subcellularLocation>
        <location evidence="1">Membrane</location>
    </subcellularLocation>
</comment>
<evidence type="ECO:0000256" key="4">
    <source>
        <dbReference type="ARBA" id="ARBA00023136"/>
    </source>
</evidence>
<dbReference type="WBParaSite" id="PSAMB.scaffold1755size52773.g14779.t1">
    <property type="protein sequence ID" value="PSAMB.scaffold1755size52773.g14779.t1"/>
    <property type="gene ID" value="PSAMB.scaffold1755size52773.g14779"/>
</dbReference>
<dbReference type="Gene3D" id="1.20.1070.10">
    <property type="entry name" value="Rhodopsin 7-helix transmembrane proteins"/>
    <property type="match status" value="1"/>
</dbReference>
<feature type="domain" description="G-protein coupled receptors family 1 profile" evidence="6">
    <location>
        <begin position="22"/>
        <end position="130"/>
    </location>
</feature>
<feature type="transmembrane region" description="Helical" evidence="5">
    <location>
        <begin position="44"/>
        <end position="64"/>
    </location>
</feature>
<evidence type="ECO:0000256" key="3">
    <source>
        <dbReference type="ARBA" id="ARBA00022989"/>
    </source>
</evidence>
<dbReference type="SUPFAM" id="SSF81321">
    <property type="entry name" value="Family A G protein-coupled receptor-like"/>
    <property type="match status" value="1"/>
</dbReference>
<accession>A0A914VBL5</accession>